<gene>
    <name evidence="2" type="ORF">GIB67_033709</name>
</gene>
<proteinExistence type="predicted"/>
<name>A0A7J7P3Z7_9MAGN</name>
<evidence type="ECO:0000313" key="3">
    <source>
        <dbReference type="Proteomes" id="UP000541444"/>
    </source>
</evidence>
<dbReference type="InterPro" id="IPR012337">
    <property type="entry name" value="RNaseH-like_sf"/>
</dbReference>
<dbReference type="SUPFAM" id="SSF53098">
    <property type="entry name" value="Ribonuclease H-like"/>
    <property type="match status" value="1"/>
</dbReference>
<dbReference type="GO" id="GO:0004523">
    <property type="term" value="F:RNA-DNA hybrid ribonuclease activity"/>
    <property type="evidence" value="ECO:0007669"/>
    <property type="project" value="InterPro"/>
</dbReference>
<organism evidence="2 3">
    <name type="scientific">Kingdonia uniflora</name>
    <dbReference type="NCBI Taxonomy" id="39325"/>
    <lineage>
        <taxon>Eukaryota</taxon>
        <taxon>Viridiplantae</taxon>
        <taxon>Streptophyta</taxon>
        <taxon>Embryophyta</taxon>
        <taxon>Tracheophyta</taxon>
        <taxon>Spermatophyta</taxon>
        <taxon>Magnoliopsida</taxon>
        <taxon>Ranunculales</taxon>
        <taxon>Circaeasteraceae</taxon>
        <taxon>Kingdonia</taxon>
    </lineage>
</organism>
<evidence type="ECO:0000313" key="2">
    <source>
        <dbReference type="EMBL" id="KAF6174177.1"/>
    </source>
</evidence>
<comment type="caution">
    <text evidence="2">The sequence shown here is derived from an EMBL/GenBank/DDBJ whole genome shotgun (WGS) entry which is preliminary data.</text>
</comment>
<dbReference type="EMBL" id="JACGCM010000287">
    <property type="protein sequence ID" value="KAF6174177.1"/>
    <property type="molecule type" value="Genomic_DNA"/>
</dbReference>
<dbReference type="GO" id="GO:0003676">
    <property type="term" value="F:nucleic acid binding"/>
    <property type="evidence" value="ECO:0007669"/>
    <property type="project" value="InterPro"/>
</dbReference>
<dbReference type="InterPro" id="IPR044730">
    <property type="entry name" value="RNase_H-like_dom_plant"/>
</dbReference>
<dbReference type="Proteomes" id="UP000541444">
    <property type="component" value="Unassembled WGS sequence"/>
</dbReference>
<dbReference type="AlphaFoldDB" id="A0A7J7P3Z7"/>
<dbReference type="InterPro" id="IPR002156">
    <property type="entry name" value="RNaseH_domain"/>
</dbReference>
<protein>
    <recommendedName>
        <fullName evidence="1">RNase H type-1 domain-containing protein</fullName>
    </recommendedName>
</protein>
<sequence length="314" mass="34830">MTFCDGERRKMESSQLNPFTMPPWWSPPITPRTTSTRIRKISIGIVFRNSRSPFVSNSSFGKPSIMASPLSLGFGMGMILGIPLVPGEEEESTTHTLFFCKSIKEYWALSVLHTDLSICTYSDSVENVLNTLTTSTLWSTIGAITYVIWMDRNELIFNKEKPLSIKAIKLARGYLTQSPLPSNSSQQSFDLTSPQAPEGWHIITVDASWINNSSLGGTGFTIKTYQSGLICAGYDSAIAEDAKEAEAITVIRGMQAVHQIGIERVLLLMDCRRLGRAFETRSDDLSWGALTLAPDMLVSASPFVDFRFSYLPRS</sequence>
<reference evidence="2 3" key="1">
    <citation type="journal article" date="2020" name="IScience">
        <title>Genome Sequencing of the Endangered Kingdonia uniflora (Circaeasteraceae, Ranunculales) Reveals Potential Mechanisms of Evolutionary Specialization.</title>
        <authorList>
            <person name="Sun Y."/>
            <person name="Deng T."/>
            <person name="Zhang A."/>
            <person name="Moore M.J."/>
            <person name="Landis J.B."/>
            <person name="Lin N."/>
            <person name="Zhang H."/>
            <person name="Zhang X."/>
            <person name="Huang J."/>
            <person name="Zhang X."/>
            <person name="Sun H."/>
            <person name="Wang H."/>
        </authorList>
    </citation>
    <scope>NUCLEOTIDE SEQUENCE [LARGE SCALE GENOMIC DNA]</scope>
    <source>
        <strain evidence="2">TB1705</strain>
        <tissue evidence="2">Leaf</tissue>
    </source>
</reference>
<dbReference type="CDD" id="cd06222">
    <property type="entry name" value="RNase_H_like"/>
    <property type="match status" value="1"/>
</dbReference>
<dbReference type="PANTHER" id="PTHR47074">
    <property type="entry name" value="BNAC02G40300D PROTEIN"/>
    <property type="match status" value="1"/>
</dbReference>
<dbReference type="Pfam" id="PF13456">
    <property type="entry name" value="RVT_3"/>
    <property type="match status" value="1"/>
</dbReference>
<dbReference type="InterPro" id="IPR052929">
    <property type="entry name" value="RNase_H-like_EbsB-rel"/>
</dbReference>
<feature type="domain" description="RNase H type-1" evidence="1">
    <location>
        <begin position="205"/>
        <end position="313"/>
    </location>
</feature>
<evidence type="ECO:0000259" key="1">
    <source>
        <dbReference type="Pfam" id="PF13456"/>
    </source>
</evidence>
<accession>A0A7J7P3Z7</accession>
<keyword evidence="3" id="KW-1185">Reference proteome</keyword>
<dbReference type="PANTHER" id="PTHR47074:SF11">
    <property type="entry name" value="REVERSE TRANSCRIPTASE-LIKE PROTEIN"/>
    <property type="match status" value="1"/>
</dbReference>